<dbReference type="Proteomes" id="UP000280434">
    <property type="component" value="Unassembled WGS sequence"/>
</dbReference>
<protein>
    <submittedName>
        <fullName evidence="8">Methyl-accepting chemotaxis protein</fullName>
    </submittedName>
</protein>
<evidence type="ECO:0000256" key="1">
    <source>
        <dbReference type="ARBA" id="ARBA00004370"/>
    </source>
</evidence>
<dbReference type="Gene3D" id="1.10.287.950">
    <property type="entry name" value="Methyl-accepting chemotaxis protein"/>
    <property type="match status" value="1"/>
</dbReference>
<dbReference type="PRINTS" id="PR00260">
    <property type="entry name" value="CHEMTRNSDUCR"/>
</dbReference>
<organism evidence="8 9">
    <name type="scientific">Trinickia fusca</name>
    <dbReference type="NCBI Taxonomy" id="2419777"/>
    <lineage>
        <taxon>Bacteria</taxon>
        <taxon>Pseudomonadati</taxon>
        <taxon>Pseudomonadota</taxon>
        <taxon>Betaproteobacteria</taxon>
        <taxon>Burkholderiales</taxon>
        <taxon>Burkholderiaceae</taxon>
        <taxon>Trinickia</taxon>
    </lineage>
</organism>
<dbReference type="InterPro" id="IPR024478">
    <property type="entry name" value="HlyB_4HB_MCP"/>
</dbReference>
<dbReference type="GO" id="GO:0005886">
    <property type="term" value="C:plasma membrane"/>
    <property type="evidence" value="ECO:0007669"/>
    <property type="project" value="TreeGrafter"/>
</dbReference>
<dbReference type="GO" id="GO:0004888">
    <property type="term" value="F:transmembrane signaling receptor activity"/>
    <property type="evidence" value="ECO:0007669"/>
    <property type="project" value="InterPro"/>
</dbReference>
<feature type="transmembrane region" description="Helical" evidence="6">
    <location>
        <begin position="12"/>
        <end position="31"/>
    </location>
</feature>
<dbReference type="PANTHER" id="PTHR43531">
    <property type="entry name" value="PROTEIN ICFG"/>
    <property type="match status" value="1"/>
</dbReference>
<proteinExistence type="inferred from homology"/>
<keyword evidence="6" id="KW-0812">Transmembrane</keyword>
<gene>
    <name evidence="8" type="ORF">D7S89_19170</name>
</gene>
<evidence type="ECO:0000256" key="3">
    <source>
        <dbReference type="ARBA" id="ARBA00029447"/>
    </source>
</evidence>
<evidence type="ECO:0000256" key="2">
    <source>
        <dbReference type="ARBA" id="ARBA00022481"/>
    </source>
</evidence>
<keyword evidence="2" id="KW-0488">Methylation</keyword>
<keyword evidence="4" id="KW-0807">Transducer</keyword>
<dbReference type="PROSITE" id="PS50111">
    <property type="entry name" value="CHEMOTAXIS_TRANSDUC_2"/>
    <property type="match status" value="1"/>
</dbReference>
<dbReference type="InterPro" id="IPR004089">
    <property type="entry name" value="MCPsignal_dom"/>
</dbReference>
<feature type="domain" description="Methyl-accepting transducer" evidence="7">
    <location>
        <begin position="278"/>
        <end position="507"/>
    </location>
</feature>
<dbReference type="CDD" id="cd19411">
    <property type="entry name" value="MCP2201-like_sensor"/>
    <property type="match status" value="1"/>
</dbReference>
<dbReference type="SMART" id="SM00283">
    <property type="entry name" value="MA"/>
    <property type="match status" value="1"/>
</dbReference>
<comment type="subcellular location">
    <subcellularLocation>
        <location evidence="1">Membrane</location>
    </subcellularLocation>
</comment>
<evidence type="ECO:0000313" key="8">
    <source>
        <dbReference type="EMBL" id="RKP45483.1"/>
    </source>
</evidence>
<comment type="caution">
    <text evidence="8">The sequence shown here is derived from an EMBL/GenBank/DDBJ whole genome shotgun (WGS) entry which is preliminary data.</text>
</comment>
<sequence length="561" mass="59955">MNFSRMKVATRLGFGFALISLLLVIVALFGLQRMAKLEAAMVEITDVNSVEAQLANRLDQSISNRALAVRNLLLLQADQADQVQKEASRMAAEADAYEQSQTKLAAMFALPGTTSQETTLLEQIRQQSELARPLMDKAKALALAGQKDDAYRVLRNDLRPVQAEWWERVRELREVEHTQNDALTADAKALYAASRLWIVVQAALALFASVVAATLITRGLLQQLGGEPADAAEAAGRVATGDLTIEVIVKDGDTTSLMHAMRTMRESLTVIVSQVHASTSTMAAAVGQIASGNLDLSARTEQQAASLEETAASMEELTATVKRNSAHARQANELAVSASVVSERAGNAVADVVETMSAIHDASQKIVDIIGVIDSIAFQTNILALNAAVEAARAGEQGRGFAVVASEVRSLAQRSAMAAKEVKALIGTSVEQVEVGNRRVKDAGATMSEVLDGVKRVTTIMTDIMGASEEQAIGIEQINQALTQMDQVTQQNASLVEEAAAAAESMREQADVLVRAVSVFKLERRDWSAATVHPARLAGSAAHDAEPQAHDASFGRELRLA</sequence>
<evidence type="ECO:0000259" key="7">
    <source>
        <dbReference type="PROSITE" id="PS50111"/>
    </source>
</evidence>
<dbReference type="InterPro" id="IPR051310">
    <property type="entry name" value="MCP_chemotaxis"/>
</dbReference>
<keyword evidence="6" id="KW-0472">Membrane</keyword>
<feature type="region of interest" description="Disordered" evidence="5">
    <location>
        <begin position="538"/>
        <end position="561"/>
    </location>
</feature>
<name>A0A494XD20_9BURK</name>
<dbReference type="RefSeq" id="WP_121279946.1">
    <property type="nucleotide sequence ID" value="NZ_RBZV01000009.1"/>
</dbReference>
<evidence type="ECO:0000313" key="9">
    <source>
        <dbReference type="Proteomes" id="UP000280434"/>
    </source>
</evidence>
<reference evidence="8 9" key="1">
    <citation type="submission" date="2018-10" db="EMBL/GenBank/DDBJ databases">
        <title>Paraburkholderia sp. 7MK8-2, isolated from soil.</title>
        <authorList>
            <person name="Gao Z.-H."/>
            <person name="Qiu L.-H."/>
        </authorList>
    </citation>
    <scope>NUCLEOTIDE SEQUENCE [LARGE SCALE GENOMIC DNA]</scope>
    <source>
        <strain evidence="8 9">7MK8-2</strain>
    </source>
</reference>
<dbReference type="GO" id="GO:0007165">
    <property type="term" value="P:signal transduction"/>
    <property type="evidence" value="ECO:0007669"/>
    <property type="project" value="UniProtKB-KW"/>
</dbReference>
<evidence type="ECO:0000256" key="4">
    <source>
        <dbReference type="PROSITE-ProRule" id="PRU00284"/>
    </source>
</evidence>
<dbReference type="InterPro" id="IPR004090">
    <property type="entry name" value="Chemotax_Me-accpt_rcpt"/>
</dbReference>
<dbReference type="PANTHER" id="PTHR43531:SF14">
    <property type="entry name" value="METHYL-ACCEPTING CHEMOTAXIS PROTEIN I-RELATED"/>
    <property type="match status" value="1"/>
</dbReference>
<dbReference type="OrthoDB" id="9177860at2"/>
<keyword evidence="9" id="KW-1185">Reference proteome</keyword>
<feature type="compositionally biased region" description="Basic and acidic residues" evidence="5">
    <location>
        <begin position="543"/>
        <end position="561"/>
    </location>
</feature>
<dbReference type="GO" id="GO:0006935">
    <property type="term" value="P:chemotaxis"/>
    <property type="evidence" value="ECO:0007669"/>
    <property type="project" value="InterPro"/>
</dbReference>
<dbReference type="InterPro" id="IPR047347">
    <property type="entry name" value="YvaQ-like_sensor"/>
</dbReference>
<accession>A0A494XD20</accession>
<dbReference type="CDD" id="cd11386">
    <property type="entry name" value="MCP_signal"/>
    <property type="match status" value="1"/>
</dbReference>
<keyword evidence="6" id="KW-1133">Transmembrane helix</keyword>
<dbReference type="Pfam" id="PF12729">
    <property type="entry name" value="4HB_MCP_1"/>
    <property type="match status" value="1"/>
</dbReference>
<dbReference type="AlphaFoldDB" id="A0A494XD20"/>
<dbReference type="SUPFAM" id="SSF58104">
    <property type="entry name" value="Methyl-accepting chemotaxis protein (MCP) signaling domain"/>
    <property type="match status" value="1"/>
</dbReference>
<comment type="similarity">
    <text evidence="3">Belongs to the methyl-accepting chemotaxis (MCP) protein family.</text>
</comment>
<dbReference type="Pfam" id="PF00015">
    <property type="entry name" value="MCPsignal"/>
    <property type="match status" value="1"/>
</dbReference>
<dbReference type="EMBL" id="RBZV01000009">
    <property type="protein sequence ID" value="RKP45483.1"/>
    <property type="molecule type" value="Genomic_DNA"/>
</dbReference>
<evidence type="ECO:0000256" key="6">
    <source>
        <dbReference type="SAM" id="Phobius"/>
    </source>
</evidence>
<dbReference type="FunFam" id="1.10.287.950:FF:000001">
    <property type="entry name" value="Methyl-accepting chemotaxis sensory transducer"/>
    <property type="match status" value="1"/>
</dbReference>
<evidence type="ECO:0000256" key="5">
    <source>
        <dbReference type="SAM" id="MobiDB-lite"/>
    </source>
</evidence>